<gene>
    <name evidence="5" type="ORF">ACFSUC_16140</name>
</gene>
<evidence type="ECO:0000259" key="4">
    <source>
        <dbReference type="Pfam" id="PF22624"/>
    </source>
</evidence>
<name>A0ABW5RDS4_9BACL</name>
<dbReference type="InterPro" id="IPR050559">
    <property type="entry name" value="P-Pant_transferase_sf"/>
</dbReference>
<dbReference type="GO" id="GO:0016740">
    <property type="term" value="F:transferase activity"/>
    <property type="evidence" value="ECO:0007669"/>
    <property type="project" value="UniProtKB-KW"/>
</dbReference>
<dbReference type="PANTHER" id="PTHR12215:SF10">
    <property type="entry name" value="L-AMINOADIPATE-SEMIALDEHYDE DEHYDROGENASE-PHOSPHOPANTETHEINYL TRANSFERASE"/>
    <property type="match status" value="1"/>
</dbReference>
<sequence>MNRRMIAIQVPTDWTWEMSNVMLSYVSEERQARCKRFVHDKDRIASLYSELLARAMIAQFTNRRASQIAFGKNEYGKPYPLGISDIDFNISHSGKWVLGAVSQRPIGVDVERIHPINETALAERFFAPVEAEMLNGIQQDEARKKRFYQIWSLKESYIKWKGTGLSTSLSSFSFRFDLDEQLHFQSDHPDCCYFHIDWLDEAHPFALCSSDPWQQAVEIETIHPADLHAMIRMMG</sequence>
<evidence type="ECO:0000259" key="3">
    <source>
        <dbReference type="Pfam" id="PF01648"/>
    </source>
</evidence>
<evidence type="ECO:0000256" key="2">
    <source>
        <dbReference type="ARBA" id="ARBA00022679"/>
    </source>
</evidence>
<dbReference type="SUPFAM" id="SSF56214">
    <property type="entry name" value="4'-phosphopantetheinyl transferase"/>
    <property type="match status" value="2"/>
</dbReference>
<dbReference type="InterPro" id="IPR008278">
    <property type="entry name" value="4-PPantetheinyl_Trfase_dom"/>
</dbReference>
<accession>A0ABW5RDS4</accession>
<dbReference type="Pfam" id="PF22624">
    <property type="entry name" value="AASDHPPT_N"/>
    <property type="match status" value="1"/>
</dbReference>
<dbReference type="RefSeq" id="WP_379930659.1">
    <property type="nucleotide sequence ID" value="NZ_JBHUMM010000043.1"/>
</dbReference>
<dbReference type="InterPro" id="IPR037143">
    <property type="entry name" value="4-PPantetheinyl_Trfase_dom_sf"/>
</dbReference>
<keyword evidence="6" id="KW-1185">Reference proteome</keyword>
<proteinExistence type="inferred from homology"/>
<reference evidence="6" key="1">
    <citation type="journal article" date="2019" name="Int. J. Syst. Evol. Microbiol.">
        <title>The Global Catalogue of Microorganisms (GCM) 10K type strain sequencing project: providing services to taxonomists for standard genome sequencing and annotation.</title>
        <authorList>
            <consortium name="The Broad Institute Genomics Platform"/>
            <consortium name="The Broad Institute Genome Sequencing Center for Infectious Disease"/>
            <person name="Wu L."/>
            <person name="Ma J."/>
        </authorList>
    </citation>
    <scope>NUCLEOTIDE SEQUENCE [LARGE SCALE GENOMIC DNA]</scope>
    <source>
        <strain evidence="6">KCTC 33676</strain>
    </source>
</reference>
<protein>
    <submittedName>
        <fullName evidence="5">4'-phosphopantetheinyl transferase family protein</fullName>
    </submittedName>
</protein>
<dbReference type="PANTHER" id="PTHR12215">
    <property type="entry name" value="PHOSPHOPANTETHEINE TRANSFERASE"/>
    <property type="match status" value="1"/>
</dbReference>
<dbReference type="Pfam" id="PF01648">
    <property type="entry name" value="ACPS"/>
    <property type="match status" value="1"/>
</dbReference>
<feature type="domain" description="4'-phosphopantetheinyl transferase N-terminal" evidence="4">
    <location>
        <begin position="20"/>
        <end position="101"/>
    </location>
</feature>
<organism evidence="5 6">
    <name type="scientific">Marinicrinis sediminis</name>
    <dbReference type="NCBI Taxonomy" id="1652465"/>
    <lineage>
        <taxon>Bacteria</taxon>
        <taxon>Bacillati</taxon>
        <taxon>Bacillota</taxon>
        <taxon>Bacilli</taxon>
        <taxon>Bacillales</taxon>
        <taxon>Paenibacillaceae</taxon>
    </lineage>
</organism>
<evidence type="ECO:0000313" key="5">
    <source>
        <dbReference type="EMBL" id="MFD2673102.1"/>
    </source>
</evidence>
<feature type="domain" description="4'-phosphopantetheinyl transferase" evidence="3">
    <location>
        <begin position="105"/>
        <end position="208"/>
    </location>
</feature>
<keyword evidence="2 5" id="KW-0808">Transferase</keyword>
<dbReference type="Proteomes" id="UP001597497">
    <property type="component" value="Unassembled WGS sequence"/>
</dbReference>
<evidence type="ECO:0000256" key="1">
    <source>
        <dbReference type="ARBA" id="ARBA00010990"/>
    </source>
</evidence>
<comment type="caution">
    <text evidence="5">The sequence shown here is derived from an EMBL/GenBank/DDBJ whole genome shotgun (WGS) entry which is preliminary data.</text>
</comment>
<comment type="similarity">
    <text evidence="1">Belongs to the P-Pant transferase superfamily. Gsp/Sfp/HetI/AcpT family.</text>
</comment>
<dbReference type="EMBL" id="JBHUMM010000043">
    <property type="protein sequence ID" value="MFD2673102.1"/>
    <property type="molecule type" value="Genomic_DNA"/>
</dbReference>
<dbReference type="Gene3D" id="3.90.470.20">
    <property type="entry name" value="4'-phosphopantetheinyl transferase domain"/>
    <property type="match status" value="2"/>
</dbReference>
<dbReference type="InterPro" id="IPR055066">
    <property type="entry name" value="AASDHPPT_N"/>
</dbReference>
<evidence type="ECO:0000313" key="6">
    <source>
        <dbReference type="Proteomes" id="UP001597497"/>
    </source>
</evidence>